<keyword evidence="2" id="KW-0378">Hydrolase</keyword>
<dbReference type="SUPFAM" id="SSF88713">
    <property type="entry name" value="Glycoside hydrolase/deacetylase"/>
    <property type="match status" value="1"/>
</dbReference>
<reference evidence="4" key="1">
    <citation type="submission" date="2023-02" db="EMBL/GenBank/DDBJ databases">
        <title>Actinomadura rubrobrunea NBRC 14622.</title>
        <authorList>
            <person name="Ichikawa N."/>
            <person name="Sato H."/>
            <person name="Tonouchi N."/>
        </authorList>
    </citation>
    <scope>NUCLEOTIDE SEQUENCE</scope>
    <source>
        <strain evidence="4">NBRC 14622</strain>
    </source>
</reference>
<evidence type="ECO:0000313" key="5">
    <source>
        <dbReference type="Proteomes" id="UP001165124"/>
    </source>
</evidence>
<dbReference type="PROSITE" id="PS51677">
    <property type="entry name" value="NODB"/>
    <property type="match status" value="1"/>
</dbReference>
<evidence type="ECO:0000256" key="2">
    <source>
        <dbReference type="ARBA" id="ARBA00022801"/>
    </source>
</evidence>
<dbReference type="InterPro" id="IPR011330">
    <property type="entry name" value="Glyco_hydro/deAcase_b/a-brl"/>
</dbReference>
<organism evidence="4 5">
    <name type="scientific">Actinomadura rubrobrunea</name>
    <dbReference type="NCBI Taxonomy" id="115335"/>
    <lineage>
        <taxon>Bacteria</taxon>
        <taxon>Bacillati</taxon>
        <taxon>Actinomycetota</taxon>
        <taxon>Actinomycetes</taxon>
        <taxon>Streptosporangiales</taxon>
        <taxon>Thermomonosporaceae</taxon>
        <taxon>Actinomadura</taxon>
    </lineage>
</organism>
<dbReference type="EMBL" id="BSRZ01000016">
    <property type="protein sequence ID" value="GLW66606.1"/>
    <property type="molecule type" value="Genomic_DNA"/>
</dbReference>
<name>A0A9W6Q137_9ACTN</name>
<evidence type="ECO:0000256" key="1">
    <source>
        <dbReference type="ARBA" id="ARBA00022723"/>
    </source>
</evidence>
<dbReference type="Gene3D" id="3.20.20.370">
    <property type="entry name" value="Glycoside hydrolase/deacetylase"/>
    <property type="match status" value="1"/>
</dbReference>
<accession>A0A9W6Q137</accession>
<keyword evidence="1" id="KW-0479">Metal-binding</keyword>
<protein>
    <recommendedName>
        <fullName evidence="3">NodB homology domain-containing protein</fullName>
    </recommendedName>
</protein>
<dbReference type="GO" id="GO:0016020">
    <property type="term" value="C:membrane"/>
    <property type="evidence" value="ECO:0007669"/>
    <property type="project" value="TreeGrafter"/>
</dbReference>
<proteinExistence type="predicted"/>
<dbReference type="CDD" id="cd10917">
    <property type="entry name" value="CE4_NodB_like_6s_7s"/>
    <property type="match status" value="1"/>
</dbReference>
<dbReference type="Pfam" id="PF01522">
    <property type="entry name" value="Polysacc_deac_1"/>
    <property type="match status" value="1"/>
</dbReference>
<dbReference type="GO" id="GO:0005975">
    <property type="term" value="P:carbohydrate metabolic process"/>
    <property type="evidence" value="ECO:0007669"/>
    <property type="project" value="InterPro"/>
</dbReference>
<keyword evidence="5" id="KW-1185">Reference proteome</keyword>
<dbReference type="GO" id="GO:0046872">
    <property type="term" value="F:metal ion binding"/>
    <property type="evidence" value="ECO:0007669"/>
    <property type="project" value="UniProtKB-KW"/>
</dbReference>
<evidence type="ECO:0000259" key="3">
    <source>
        <dbReference type="PROSITE" id="PS51677"/>
    </source>
</evidence>
<dbReference type="Proteomes" id="UP001165124">
    <property type="component" value="Unassembled WGS sequence"/>
</dbReference>
<sequence length="291" mass="31589">MGERAGGSVTGRRWTATIQKSAAAVAVTAFFGWLSALEPTPEHAGPSVPVAVLRGEAAPRAPERVPTPTPTPTPRVDCTRAKCVALTFDDGPAPGTAKLLNILARQNVKATFFLIGRNVATHPDLVRREVAEGHEVANHSWSHADLGRASVAKVEGELARTQHAIRKAAHVTPVLMRPPYGSTDARVAGIARRMKLAQVLWAVDPLDWRDRDTRLVERRVLKAVRPGMIVLLHDIHGTTVEAVSPIIERLRADGYTFVTVSQLFGRPLTPGEEYVELSDEHDRDGETAGSR</sequence>
<dbReference type="GO" id="GO:0016810">
    <property type="term" value="F:hydrolase activity, acting on carbon-nitrogen (but not peptide) bonds"/>
    <property type="evidence" value="ECO:0007669"/>
    <property type="project" value="InterPro"/>
</dbReference>
<dbReference type="InterPro" id="IPR002509">
    <property type="entry name" value="NODB_dom"/>
</dbReference>
<evidence type="ECO:0000313" key="4">
    <source>
        <dbReference type="EMBL" id="GLW66606.1"/>
    </source>
</evidence>
<comment type="caution">
    <text evidence="4">The sequence shown here is derived from an EMBL/GenBank/DDBJ whole genome shotgun (WGS) entry which is preliminary data.</text>
</comment>
<feature type="domain" description="NodB homology" evidence="3">
    <location>
        <begin position="82"/>
        <end position="258"/>
    </location>
</feature>
<dbReference type="PANTHER" id="PTHR10587:SF133">
    <property type="entry name" value="CHITIN DEACETYLASE 1-RELATED"/>
    <property type="match status" value="1"/>
</dbReference>
<gene>
    <name evidence="4" type="ORF">Arub01_48500</name>
</gene>
<dbReference type="InterPro" id="IPR050248">
    <property type="entry name" value="Polysacc_deacetylase_ArnD"/>
</dbReference>
<dbReference type="AlphaFoldDB" id="A0A9W6Q137"/>
<dbReference type="PANTHER" id="PTHR10587">
    <property type="entry name" value="GLYCOSYL TRANSFERASE-RELATED"/>
    <property type="match status" value="1"/>
</dbReference>